<comment type="similarity">
    <text evidence="1">Belongs to the N-acylglucosamine 2-epimerase family.</text>
</comment>
<dbReference type="SUPFAM" id="SSF48208">
    <property type="entry name" value="Six-hairpin glycosidases"/>
    <property type="match status" value="1"/>
</dbReference>
<accession>F3PXQ2</accession>
<comment type="caution">
    <text evidence="3">The sequence shown here is derived from an EMBL/GenBank/DDBJ whole genome shotgun (WGS) entry which is preliminary data.</text>
</comment>
<dbReference type="InterPro" id="IPR012341">
    <property type="entry name" value="6hp_glycosidase-like_sf"/>
</dbReference>
<sequence>MWADSYRQDLVGNIMPFWLKYGLDGKHGGVYTCVNRDGSLMDTTKSVWFQGRFGFIAAFAYNNIEKNPEWLAASKSCIDFIEKHCFDKDGRMFFEVKEDGTPLRKRRYVFSESFAAIAMSEYALASGDHSYAEKALALFKRIQHFIATPGILEPKYLDTLEAQGHSVTMILINTASRIRAVIDDKDLIRQIDDSIATLSKYFIHPEFKALLEMVGPNGEFIDTCNGRVINPGHCIETSWFILEEAKYRNWDAGLVKLALTILDWSWEWGWDKEFGGIINFRDCRNLPCQDYSQDMKFWWPQTEAIIATLYAYQATGDKKYLEMHKQISDWTYAHFPDKEYGEWYGYLHRDGTVAQPAKGNIFKGPFHIPRMMVKGYMLCRELISEE</sequence>
<dbReference type="InterPro" id="IPR008928">
    <property type="entry name" value="6-hairpin_glycosidase_sf"/>
</dbReference>
<dbReference type="GO" id="GO:0005975">
    <property type="term" value="P:carbohydrate metabolic process"/>
    <property type="evidence" value="ECO:0007669"/>
    <property type="project" value="InterPro"/>
</dbReference>
<evidence type="ECO:0000256" key="1">
    <source>
        <dbReference type="ARBA" id="ARBA00008558"/>
    </source>
</evidence>
<evidence type="ECO:0000313" key="4">
    <source>
        <dbReference type="Proteomes" id="UP000003416"/>
    </source>
</evidence>
<dbReference type="HOGENOM" id="CLU_046651_0_1_10"/>
<reference evidence="3 4" key="1">
    <citation type="submission" date="2011-02" db="EMBL/GenBank/DDBJ databases">
        <authorList>
            <person name="Weinstock G."/>
            <person name="Sodergren E."/>
            <person name="Clifton S."/>
            <person name="Fulton L."/>
            <person name="Fulton B."/>
            <person name="Courtney L."/>
            <person name="Fronick C."/>
            <person name="Harrison M."/>
            <person name="Strong C."/>
            <person name="Farmer C."/>
            <person name="Delahaunty K."/>
            <person name="Markovic C."/>
            <person name="Hall O."/>
            <person name="Minx P."/>
            <person name="Tomlinson C."/>
            <person name="Mitreva M."/>
            <person name="Hou S."/>
            <person name="Chen J."/>
            <person name="Wollam A."/>
            <person name="Pepin K.H."/>
            <person name="Johnson M."/>
            <person name="Bhonagiri V."/>
            <person name="Zhang X."/>
            <person name="Suruliraj S."/>
            <person name="Warren W."/>
            <person name="Chinwalla A."/>
            <person name="Mardis E.R."/>
            <person name="Wilson R.K."/>
        </authorList>
    </citation>
    <scope>NUCLEOTIDE SEQUENCE [LARGE SCALE GENOMIC DNA]</scope>
    <source>
        <strain evidence="3 4">YIT 12057</strain>
    </source>
</reference>
<evidence type="ECO:0000313" key="3">
    <source>
        <dbReference type="EMBL" id="EGF51634.1"/>
    </source>
</evidence>
<dbReference type="InterPro" id="IPR010819">
    <property type="entry name" value="AGE/CE"/>
</dbReference>
<dbReference type="Gene3D" id="1.50.10.10">
    <property type="match status" value="1"/>
</dbReference>
<dbReference type="PANTHER" id="PTHR15108">
    <property type="entry name" value="N-ACYLGLUCOSAMINE-2-EPIMERASE"/>
    <property type="match status" value="1"/>
</dbReference>
<dbReference type="Proteomes" id="UP000003416">
    <property type="component" value="Unassembled WGS sequence"/>
</dbReference>
<gene>
    <name evidence="3" type="ORF">HMPREF9446_03550</name>
</gene>
<dbReference type="Pfam" id="PF07221">
    <property type="entry name" value="GlcNAc_2-epim"/>
    <property type="match status" value="1"/>
</dbReference>
<dbReference type="AlphaFoldDB" id="F3PXQ2"/>
<dbReference type="GO" id="GO:0016853">
    <property type="term" value="F:isomerase activity"/>
    <property type="evidence" value="ECO:0007669"/>
    <property type="project" value="UniProtKB-KW"/>
</dbReference>
<dbReference type="FunFam" id="1.50.10.10:FF:000021">
    <property type="entry name" value="N-acylglucosamine 2-epimerase"/>
    <property type="match status" value="1"/>
</dbReference>
<keyword evidence="2" id="KW-0413">Isomerase</keyword>
<dbReference type="EMBL" id="AFBN01000099">
    <property type="protein sequence ID" value="EGF51634.1"/>
    <property type="molecule type" value="Genomic_DNA"/>
</dbReference>
<protein>
    <submittedName>
        <fullName evidence="3">N-acylglucosamine 2-epimerase</fullName>
    </submittedName>
</protein>
<evidence type="ECO:0000256" key="2">
    <source>
        <dbReference type="ARBA" id="ARBA00023235"/>
    </source>
</evidence>
<organism evidence="3 4">
    <name type="scientific">Bacteroides fluxus YIT 12057</name>
    <dbReference type="NCBI Taxonomy" id="763034"/>
    <lineage>
        <taxon>Bacteria</taxon>
        <taxon>Pseudomonadati</taxon>
        <taxon>Bacteroidota</taxon>
        <taxon>Bacteroidia</taxon>
        <taxon>Bacteroidales</taxon>
        <taxon>Bacteroidaceae</taxon>
        <taxon>Bacteroides</taxon>
    </lineage>
</organism>
<name>F3PXQ2_9BACE</name>
<dbReference type="STRING" id="763034.HMPREF9446_03550"/>
<dbReference type="eggNOG" id="COG2942">
    <property type="taxonomic scope" value="Bacteria"/>
</dbReference>
<proteinExistence type="inferred from homology"/>
<keyword evidence="4" id="KW-1185">Reference proteome</keyword>